<reference evidence="2 3" key="1">
    <citation type="submission" date="2019-07" db="EMBL/GenBank/DDBJ databases">
        <title>De Novo Assembly of kiwifruit Actinidia rufa.</title>
        <authorList>
            <person name="Sugita-Konishi S."/>
            <person name="Sato K."/>
            <person name="Mori E."/>
            <person name="Abe Y."/>
            <person name="Kisaki G."/>
            <person name="Hamano K."/>
            <person name="Suezawa K."/>
            <person name="Otani M."/>
            <person name="Fukuda T."/>
            <person name="Manabe T."/>
            <person name="Gomi K."/>
            <person name="Tabuchi M."/>
            <person name="Akimitsu K."/>
            <person name="Kataoka I."/>
        </authorList>
    </citation>
    <scope>NUCLEOTIDE SEQUENCE [LARGE SCALE GENOMIC DNA]</scope>
    <source>
        <strain evidence="3">cv. Fuchu</strain>
    </source>
</reference>
<dbReference type="Proteomes" id="UP000585474">
    <property type="component" value="Unassembled WGS sequence"/>
</dbReference>
<feature type="region of interest" description="Disordered" evidence="1">
    <location>
        <begin position="156"/>
        <end position="232"/>
    </location>
</feature>
<comment type="caution">
    <text evidence="2">The sequence shown here is derived from an EMBL/GenBank/DDBJ whole genome shotgun (WGS) entry which is preliminary data.</text>
</comment>
<gene>
    <name evidence="2" type="ORF">Acr_04g0002190</name>
</gene>
<evidence type="ECO:0000313" key="2">
    <source>
        <dbReference type="EMBL" id="GFY85481.1"/>
    </source>
</evidence>
<dbReference type="AlphaFoldDB" id="A0A7J0EG94"/>
<name>A0A7J0EG94_9ERIC</name>
<proteinExistence type="predicted"/>
<organism evidence="2 3">
    <name type="scientific">Actinidia rufa</name>
    <dbReference type="NCBI Taxonomy" id="165716"/>
    <lineage>
        <taxon>Eukaryota</taxon>
        <taxon>Viridiplantae</taxon>
        <taxon>Streptophyta</taxon>
        <taxon>Embryophyta</taxon>
        <taxon>Tracheophyta</taxon>
        <taxon>Spermatophyta</taxon>
        <taxon>Magnoliopsida</taxon>
        <taxon>eudicotyledons</taxon>
        <taxon>Gunneridae</taxon>
        <taxon>Pentapetalae</taxon>
        <taxon>asterids</taxon>
        <taxon>Ericales</taxon>
        <taxon>Actinidiaceae</taxon>
        <taxon>Actinidia</taxon>
    </lineage>
</organism>
<keyword evidence="3" id="KW-1185">Reference proteome</keyword>
<feature type="compositionally biased region" description="Polar residues" evidence="1">
    <location>
        <begin position="162"/>
        <end position="181"/>
    </location>
</feature>
<protein>
    <submittedName>
        <fullName evidence="2">Uncharacterized protein</fullName>
    </submittedName>
</protein>
<accession>A0A7J0EG94</accession>
<evidence type="ECO:0000313" key="3">
    <source>
        <dbReference type="Proteomes" id="UP000585474"/>
    </source>
</evidence>
<sequence>MDNLLCGESSVLTGAREALSQLKTFIRRARSWEKLGELSPNGQPSWGESLVLTGARESLSQWKSFIRRARSWESSESSLQMDNLRGGELSTHWSSGSSLLMENLRRGELGAGGSWESSLQMDNLRGGESSELREAGKALSNWTTFVGESLVLTGARKLSPNGKPSSGRTRSCGSLEFSPNGQPFVGGELGTHGSSGSSLPKENLRQESSELGEIEDLSPIGQPLWGSAWYSQ</sequence>
<evidence type="ECO:0000256" key="1">
    <source>
        <dbReference type="SAM" id="MobiDB-lite"/>
    </source>
</evidence>
<dbReference type="EMBL" id="BJWL01000004">
    <property type="protein sequence ID" value="GFY85481.1"/>
    <property type="molecule type" value="Genomic_DNA"/>
</dbReference>